<dbReference type="InParanoid" id="F0VN23"/>
<feature type="signal peptide" evidence="2">
    <location>
        <begin position="1"/>
        <end position="16"/>
    </location>
</feature>
<dbReference type="OMA" id="CMIASET"/>
<keyword evidence="2" id="KW-0732">Signal</keyword>
<evidence type="ECO:0000256" key="2">
    <source>
        <dbReference type="SAM" id="SignalP"/>
    </source>
</evidence>
<reference evidence="5" key="3">
    <citation type="journal article" date="2012" name="PLoS Pathog.">
        <title>Comparative genomics of the apicomplexan parasites Toxoplasma gondii and Neospora caninum: Coccidia differing in host range and transmission strategy.</title>
        <authorList>
            <person name="Reid A.J."/>
            <person name="Vermont S.J."/>
            <person name="Cotton J.A."/>
            <person name="Harris D."/>
            <person name="Hill-Cawthorne G.A."/>
            <person name="Konen-Waisman S."/>
            <person name="Latham S.M."/>
            <person name="Mourier T."/>
            <person name="Norton R."/>
            <person name="Quail M.A."/>
            <person name="Sanders M."/>
            <person name="Shanmugam D."/>
            <person name="Sohal A."/>
            <person name="Wasmuth J.D."/>
            <person name="Brunk B."/>
            <person name="Grigg M.E."/>
            <person name="Howard J.C."/>
            <person name="Parkinson J."/>
            <person name="Roos D.S."/>
            <person name="Trees A.J."/>
            <person name="Berriman M."/>
            <person name="Pain A."/>
            <person name="Wastling J.M."/>
        </authorList>
    </citation>
    <scope>NUCLEOTIDE SEQUENCE [LARGE SCALE GENOMIC DNA]</scope>
    <source>
        <strain evidence="5">Liverpool</strain>
    </source>
</reference>
<feature type="chain" id="PRO_5007655294" evidence="2">
    <location>
        <begin position="17"/>
        <end position="446"/>
    </location>
</feature>
<keyword evidence="4" id="KW-0472">Membrane</keyword>
<feature type="compositionally biased region" description="Basic and acidic residues" evidence="1">
    <location>
        <begin position="319"/>
        <end position="341"/>
    </location>
</feature>
<feature type="region of interest" description="Disordered" evidence="1">
    <location>
        <begin position="110"/>
        <end position="147"/>
    </location>
</feature>
<feature type="compositionally biased region" description="Basic and acidic residues" evidence="1">
    <location>
        <begin position="260"/>
        <end position="287"/>
    </location>
</feature>
<evidence type="ECO:0000313" key="5">
    <source>
        <dbReference type="Proteomes" id="UP000007494"/>
    </source>
</evidence>
<organism evidence="3 5">
    <name type="scientific">Neospora caninum (strain Liverpool)</name>
    <dbReference type="NCBI Taxonomy" id="572307"/>
    <lineage>
        <taxon>Eukaryota</taxon>
        <taxon>Sar</taxon>
        <taxon>Alveolata</taxon>
        <taxon>Apicomplexa</taxon>
        <taxon>Conoidasida</taxon>
        <taxon>Coccidia</taxon>
        <taxon>Eucoccidiorida</taxon>
        <taxon>Eimeriorina</taxon>
        <taxon>Sarcocystidae</taxon>
        <taxon>Neospora</taxon>
    </lineage>
</organism>
<feature type="compositionally biased region" description="Basic and acidic residues" evidence="1">
    <location>
        <begin position="126"/>
        <end position="144"/>
    </location>
</feature>
<dbReference type="RefSeq" id="XP_003885147.1">
    <property type="nucleotide sequence ID" value="XM_003885098.1"/>
</dbReference>
<dbReference type="EMBL" id="LN714486">
    <property type="protein sequence ID" value="CEL69845.1"/>
    <property type="molecule type" value="Genomic_DNA"/>
</dbReference>
<dbReference type="EMBL" id="FR823392">
    <property type="protein sequence ID" value="CBZ55119.1"/>
    <property type="molecule type" value="Genomic_DNA"/>
</dbReference>
<proteinExistence type="predicted"/>
<gene>
    <name evidence="4" type="ORF">BN1204_055440</name>
    <name evidence="3" type="ORF">NCLIV_055440</name>
</gene>
<sequence length="446" mass="47804">MLCVEVLELLLYSCLHECCCCGRGGSAQSSLARREDDSQAENGGEAPVIYGADEDGCPYKQIRNILVVSLCDGGIVAAAVSSSHTQPFAAKALSFPPWHFAPACMIASENGKPRSDAPPREAVSPEPKRAARQRRETEHVRHGPIESQHSGAQTVAALLASLYDEFVYVLSDQPAADMQFCYADGSRCPIRCPRTKALKRECAACEANGTSEQQTVQAPHTCSCAADLESGDELPVLVVSCDRDKAAVGPFCVREGELPPEEEARRYAQAQREREARRQAGDRDRGEAVQATGAGAQVDQRKAGESGADFAPGALPGRDGGHVEDEAREIRQTRAEEDRDLQVANRTVSEGAEEGQVPSRTANAQNAPSSLCVSQAAAGSRSPDEGVASSKSCCASCPELQPKPEDGIEVTLVLIVWGTEKAREGLLLQTYDRVRRLLSRKMVGLV</sequence>
<feature type="compositionally biased region" description="Polar residues" evidence="1">
    <location>
        <begin position="358"/>
        <end position="368"/>
    </location>
</feature>
<dbReference type="VEuPathDB" id="ToxoDB:NCLIV_055440"/>
<accession>F0VN23</accession>
<dbReference type="Proteomes" id="UP000007494">
    <property type="component" value="Chromosome XI"/>
</dbReference>
<keyword evidence="5" id="KW-1185">Reference proteome</keyword>
<evidence type="ECO:0000313" key="3">
    <source>
        <dbReference type="EMBL" id="CBZ55119.1"/>
    </source>
</evidence>
<evidence type="ECO:0000256" key="1">
    <source>
        <dbReference type="SAM" id="MobiDB-lite"/>
    </source>
</evidence>
<evidence type="ECO:0000313" key="4">
    <source>
        <dbReference type="EMBL" id="CEL69845.1"/>
    </source>
</evidence>
<reference evidence="3" key="2">
    <citation type="submission" date="2011-03" db="EMBL/GenBank/DDBJ databases">
        <title>Comparative genomics and transcriptomics of Neospora caninum and Toxoplasma gondii.</title>
        <authorList>
            <person name="Reid A.J."/>
            <person name="Sohal A."/>
            <person name="Harris D."/>
            <person name="Quail M."/>
            <person name="Sanders M."/>
            <person name="Berriman M."/>
            <person name="Wastling J.M."/>
            <person name="Pain A."/>
        </authorList>
    </citation>
    <scope>NUCLEOTIDE SEQUENCE</scope>
    <source>
        <strain evidence="3">Liverpool</strain>
    </source>
</reference>
<reference evidence="4" key="4">
    <citation type="journal article" date="2015" name="PLoS ONE">
        <title>Comprehensive Evaluation of Toxoplasma gondii VEG and Neospora caninum LIV Genomes with Tachyzoite Stage Transcriptome and Proteome Defines Novel Transcript Features.</title>
        <authorList>
            <person name="Ramaprasad A."/>
            <person name="Mourier T."/>
            <person name="Naeem R."/>
            <person name="Malas T.B."/>
            <person name="Moussa E."/>
            <person name="Panigrahi A."/>
            <person name="Vermont S.J."/>
            <person name="Otto T.D."/>
            <person name="Wastling J."/>
            <person name="Pain A."/>
        </authorList>
    </citation>
    <scope>NUCLEOTIDE SEQUENCE</scope>
    <source>
        <strain evidence="4">Liverpool</strain>
    </source>
</reference>
<keyword evidence="4" id="KW-0812">Transmembrane</keyword>
<protein>
    <submittedName>
        <fullName evidence="4">Transmembrane surface antigen TSA1</fullName>
    </submittedName>
</protein>
<name>F0VN23_NEOCL</name>
<dbReference type="OrthoDB" id="330942at2759"/>
<feature type="region of interest" description="Disordered" evidence="1">
    <location>
        <begin position="260"/>
        <end position="368"/>
    </location>
</feature>
<dbReference type="AlphaFoldDB" id="F0VN23"/>
<dbReference type="GeneID" id="13446834"/>
<dbReference type="eggNOG" id="ENOG502R03N">
    <property type="taxonomic scope" value="Eukaryota"/>
</dbReference>
<reference evidence="3" key="1">
    <citation type="submission" date="2011-02" db="EMBL/GenBank/DDBJ databases">
        <authorList>
            <person name="Aslett M."/>
        </authorList>
    </citation>
    <scope>NUCLEOTIDE SEQUENCE</scope>
    <source>
        <strain evidence="3">Liverpool</strain>
    </source>
</reference>